<dbReference type="GO" id="GO:0046872">
    <property type="term" value="F:metal ion binding"/>
    <property type="evidence" value="ECO:0007669"/>
    <property type="project" value="UniProtKB-KW"/>
</dbReference>
<feature type="binding site" evidence="10">
    <location>
        <begin position="7"/>
        <end position="12"/>
    </location>
    <ligand>
        <name>substrate</name>
    </ligand>
</feature>
<evidence type="ECO:0000256" key="7">
    <source>
        <dbReference type="ARBA" id="ARBA00023080"/>
    </source>
</evidence>
<dbReference type="RefSeq" id="WP_145080470.1">
    <property type="nucleotide sequence ID" value="NZ_CP036425.1"/>
</dbReference>
<dbReference type="SUPFAM" id="SSF52972">
    <property type="entry name" value="ITPase-like"/>
    <property type="match status" value="1"/>
</dbReference>
<comment type="similarity">
    <text evidence="1 10 11">Belongs to the HAM1 NTPase family.</text>
</comment>
<evidence type="ECO:0000256" key="10">
    <source>
        <dbReference type="HAMAP-Rule" id="MF_01405"/>
    </source>
</evidence>
<keyword evidence="7 10" id="KW-0546">Nucleotide metabolism</keyword>
<comment type="catalytic activity">
    <reaction evidence="8 10">
        <text>dITP + H2O = dIMP + diphosphate + H(+)</text>
        <dbReference type="Rhea" id="RHEA:28342"/>
        <dbReference type="ChEBI" id="CHEBI:15377"/>
        <dbReference type="ChEBI" id="CHEBI:15378"/>
        <dbReference type="ChEBI" id="CHEBI:33019"/>
        <dbReference type="ChEBI" id="CHEBI:61194"/>
        <dbReference type="ChEBI" id="CHEBI:61382"/>
        <dbReference type="EC" id="3.6.1.66"/>
    </reaction>
</comment>
<evidence type="ECO:0000256" key="3">
    <source>
        <dbReference type="ARBA" id="ARBA00022723"/>
    </source>
</evidence>
<feature type="binding site" evidence="10">
    <location>
        <begin position="170"/>
        <end position="173"/>
    </location>
    <ligand>
        <name>substrate</name>
    </ligand>
</feature>
<dbReference type="OrthoDB" id="9807456at2"/>
<dbReference type="EMBL" id="CP036425">
    <property type="protein sequence ID" value="QDU35319.1"/>
    <property type="molecule type" value="Genomic_DNA"/>
</dbReference>
<evidence type="ECO:0000256" key="4">
    <source>
        <dbReference type="ARBA" id="ARBA00022741"/>
    </source>
</evidence>
<comment type="subunit">
    <text evidence="2 10">Homodimer.</text>
</comment>
<dbReference type="PANTHER" id="PTHR11067">
    <property type="entry name" value="INOSINE TRIPHOSPHATE PYROPHOSPHATASE/HAM1 PROTEIN"/>
    <property type="match status" value="1"/>
</dbReference>
<dbReference type="GO" id="GO:0036222">
    <property type="term" value="F:XTP diphosphatase activity"/>
    <property type="evidence" value="ECO:0007669"/>
    <property type="project" value="UniProtKB-UniRule"/>
</dbReference>
<dbReference type="AlphaFoldDB" id="A0A517YYN6"/>
<comment type="function">
    <text evidence="10">Pyrophosphatase that catalyzes the hydrolysis of nucleoside triphosphates to their monophosphate derivatives, with a high preference for the non-canonical purine nucleotides XTP (xanthosine triphosphate), dITP (deoxyinosine triphosphate) and ITP. Seems to function as a house-cleaning enzyme that removes non-canonical purine nucleotides from the nucleotide pool, thus preventing their incorporation into DNA/RNA and avoiding chromosomal lesions.</text>
</comment>
<protein>
    <recommendedName>
        <fullName evidence="10">dITP/XTP pyrophosphatase</fullName>
        <ecNumber evidence="10">3.6.1.66</ecNumber>
    </recommendedName>
    <alternativeName>
        <fullName evidence="10">Non-canonical purine NTP pyrophosphatase</fullName>
    </alternativeName>
    <alternativeName>
        <fullName evidence="10">Non-standard purine NTP pyrophosphatase</fullName>
    </alternativeName>
    <alternativeName>
        <fullName evidence="10">Nucleoside-triphosphate diphosphatase</fullName>
    </alternativeName>
    <alternativeName>
        <fullName evidence="10">Nucleoside-triphosphate pyrophosphatase</fullName>
        <shortName evidence="10">NTPase</shortName>
    </alternativeName>
</protein>
<comment type="catalytic activity">
    <reaction evidence="10">
        <text>ITP + H2O = IMP + diphosphate + H(+)</text>
        <dbReference type="Rhea" id="RHEA:29399"/>
        <dbReference type="ChEBI" id="CHEBI:15377"/>
        <dbReference type="ChEBI" id="CHEBI:15378"/>
        <dbReference type="ChEBI" id="CHEBI:33019"/>
        <dbReference type="ChEBI" id="CHEBI:58053"/>
        <dbReference type="ChEBI" id="CHEBI:61402"/>
        <dbReference type="EC" id="3.6.1.66"/>
    </reaction>
</comment>
<evidence type="ECO:0000313" key="13">
    <source>
        <dbReference type="Proteomes" id="UP000317369"/>
    </source>
</evidence>
<dbReference type="FunFam" id="3.90.950.10:FF:000001">
    <property type="entry name" value="dITP/XTP pyrophosphatase"/>
    <property type="match status" value="1"/>
</dbReference>
<comment type="catalytic activity">
    <reaction evidence="9 10">
        <text>XTP + H2O = XMP + diphosphate + H(+)</text>
        <dbReference type="Rhea" id="RHEA:28610"/>
        <dbReference type="ChEBI" id="CHEBI:15377"/>
        <dbReference type="ChEBI" id="CHEBI:15378"/>
        <dbReference type="ChEBI" id="CHEBI:33019"/>
        <dbReference type="ChEBI" id="CHEBI:57464"/>
        <dbReference type="ChEBI" id="CHEBI:61314"/>
        <dbReference type="EC" id="3.6.1.66"/>
    </reaction>
</comment>
<dbReference type="InterPro" id="IPR002637">
    <property type="entry name" value="RdgB/HAM1"/>
</dbReference>
<dbReference type="InterPro" id="IPR020922">
    <property type="entry name" value="dITP/XTP_pyrophosphatase"/>
</dbReference>
<dbReference type="KEGG" id="pcor:KS4_34000"/>
<feature type="binding site" evidence="10">
    <location>
        <position position="70"/>
    </location>
    <ligand>
        <name>Mg(2+)</name>
        <dbReference type="ChEBI" id="CHEBI:18420"/>
    </ligand>
</feature>
<sequence length="222" mass="24163">MKILLATSNPHKLEEIQDIMADADVELVTLADIGLDVPEPVEDKDTFEGNSALKAKYYADLAGMMCIADDSGLEVDALGGEPGVKSARYSGKEGPRKIVDIANNRMLMQKMKGVAPSKRDARFVCAMSLCSPDKGDALVQVRGTIEGRILKNDECEDEIHPEKGKGTNGFGYDPLFFVSGLSMTTAELTADEKNRVSHRGAAAREMARQLVLIRKTQMGEKK</sequence>
<keyword evidence="13" id="KW-1185">Reference proteome</keyword>
<organism evidence="12 13">
    <name type="scientific">Poriferisphaera corsica</name>
    <dbReference type="NCBI Taxonomy" id="2528020"/>
    <lineage>
        <taxon>Bacteria</taxon>
        <taxon>Pseudomonadati</taxon>
        <taxon>Planctomycetota</taxon>
        <taxon>Phycisphaerae</taxon>
        <taxon>Phycisphaerales</taxon>
        <taxon>Phycisphaeraceae</taxon>
        <taxon>Poriferisphaera</taxon>
    </lineage>
</organism>
<keyword evidence="4 10" id="KW-0547">Nucleotide-binding</keyword>
<gene>
    <name evidence="12" type="ORF">KS4_34000</name>
</gene>
<dbReference type="NCBIfam" id="TIGR00042">
    <property type="entry name" value="RdgB/HAM1 family non-canonical purine NTP pyrophosphatase"/>
    <property type="match status" value="1"/>
</dbReference>
<evidence type="ECO:0000313" key="12">
    <source>
        <dbReference type="EMBL" id="QDU35319.1"/>
    </source>
</evidence>
<comment type="caution">
    <text evidence="10">Lacks conserved residue(s) required for the propagation of feature annotation.</text>
</comment>
<dbReference type="CDD" id="cd00515">
    <property type="entry name" value="HAM1"/>
    <property type="match status" value="1"/>
</dbReference>
<evidence type="ECO:0000256" key="5">
    <source>
        <dbReference type="ARBA" id="ARBA00022801"/>
    </source>
</evidence>
<evidence type="ECO:0000256" key="1">
    <source>
        <dbReference type="ARBA" id="ARBA00008023"/>
    </source>
</evidence>
<evidence type="ECO:0000256" key="2">
    <source>
        <dbReference type="ARBA" id="ARBA00011738"/>
    </source>
</evidence>
<dbReference type="GO" id="GO:0036220">
    <property type="term" value="F:ITP diphosphatase activity"/>
    <property type="evidence" value="ECO:0007669"/>
    <property type="project" value="UniProtKB-UniRule"/>
</dbReference>
<evidence type="ECO:0000256" key="8">
    <source>
        <dbReference type="ARBA" id="ARBA00051875"/>
    </source>
</evidence>
<dbReference type="Pfam" id="PF01725">
    <property type="entry name" value="Ham1p_like"/>
    <property type="match status" value="1"/>
</dbReference>
<proteinExistence type="inferred from homology"/>
<keyword evidence="6 10" id="KW-0460">Magnesium</keyword>
<dbReference type="GO" id="GO:0035870">
    <property type="term" value="F:dITP diphosphatase activity"/>
    <property type="evidence" value="ECO:0007669"/>
    <property type="project" value="UniProtKB-UniRule"/>
</dbReference>
<dbReference type="PANTHER" id="PTHR11067:SF9">
    <property type="entry name" value="INOSINE TRIPHOSPHATE PYROPHOSPHATASE"/>
    <property type="match status" value="1"/>
</dbReference>
<dbReference type="Gene3D" id="3.90.950.10">
    <property type="match status" value="1"/>
</dbReference>
<comment type="cofactor">
    <cofactor evidence="10">
        <name>Mg(2+)</name>
        <dbReference type="ChEBI" id="CHEBI:18420"/>
    </cofactor>
    <text evidence="10">Binds 1 Mg(2+) ion per subunit.</text>
</comment>
<name>A0A517YYN6_9BACT</name>
<dbReference type="GO" id="GO:0009117">
    <property type="term" value="P:nucleotide metabolic process"/>
    <property type="evidence" value="ECO:0007669"/>
    <property type="project" value="UniProtKB-KW"/>
</dbReference>
<dbReference type="InterPro" id="IPR029001">
    <property type="entry name" value="ITPase-like_fam"/>
</dbReference>
<feature type="binding site" evidence="10">
    <location>
        <position position="193"/>
    </location>
    <ligand>
        <name>substrate</name>
    </ligand>
</feature>
<dbReference type="Proteomes" id="UP000317369">
    <property type="component" value="Chromosome"/>
</dbReference>
<feature type="active site" description="Proton acceptor" evidence="10">
    <location>
        <position position="70"/>
    </location>
</feature>
<keyword evidence="5 10" id="KW-0378">Hydrolase</keyword>
<accession>A0A517YYN6</accession>
<feature type="binding site" evidence="10">
    <location>
        <begin position="198"/>
        <end position="199"/>
    </location>
    <ligand>
        <name>substrate</name>
    </ligand>
</feature>
<dbReference type="EC" id="3.6.1.66" evidence="10"/>
<reference evidence="12 13" key="1">
    <citation type="submission" date="2019-02" db="EMBL/GenBank/DDBJ databases">
        <title>Deep-cultivation of Planctomycetes and their phenomic and genomic characterization uncovers novel biology.</title>
        <authorList>
            <person name="Wiegand S."/>
            <person name="Jogler M."/>
            <person name="Boedeker C."/>
            <person name="Pinto D."/>
            <person name="Vollmers J."/>
            <person name="Rivas-Marin E."/>
            <person name="Kohn T."/>
            <person name="Peeters S.H."/>
            <person name="Heuer A."/>
            <person name="Rast P."/>
            <person name="Oberbeckmann S."/>
            <person name="Bunk B."/>
            <person name="Jeske O."/>
            <person name="Meyerdierks A."/>
            <person name="Storesund J.E."/>
            <person name="Kallscheuer N."/>
            <person name="Luecker S."/>
            <person name="Lage O.M."/>
            <person name="Pohl T."/>
            <person name="Merkel B.J."/>
            <person name="Hornburger P."/>
            <person name="Mueller R.-W."/>
            <person name="Bruemmer F."/>
            <person name="Labrenz M."/>
            <person name="Spormann A.M."/>
            <person name="Op den Camp H."/>
            <person name="Overmann J."/>
            <person name="Amann R."/>
            <person name="Jetten M.S.M."/>
            <person name="Mascher T."/>
            <person name="Medema M.H."/>
            <person name="Devos D.P."/>
            <person name="Kaster A.-K."/>
            <person name="Ovreas L."/>
            <person name="Rohde M."/>
            <person name="Galperin M.Y."/>
            <person name="Jogler C."/>
        </authorList>
    </citation>
    <scope>NUCLEOTIDE SEQUENCE [LARGE SCALE GENOMIC DNA]</scope>
    <source>
        <strain evidence="12 13">KS4</strain>
    </source>
</reference>
<evidence type="ECO:0000256" key="6">
    <source>
        <dbReference type="ARBA" id="ARBA00022842"/>
    </source>
</evidence>
<evidence type="ECO:0000256" key="9">
    <source>
        <dbReference type="ARBA" id="ARBA00052017"/>
    </source>
</evidence>
<dbReference type="GO" id="GO:0009146">
    <property type="term" value="P:purine nucleoside triphosphate catabolic process"/>
    <property type="evidence" value="ECO:0007669"/>
    <property type="project" value="UniProtKB-UniRule"/>
</dbReference>
<evidence type="ECO:0000256" key="11">
    <source>
        <dbReference type="RuleBase" id="RU003781"/>
    </source>
</evidence>
<dbReference type="GO" id="GO:0005829">
    <property type="term" value="C:cytosol"/>
    <property type="evidence" value="ECO:0007669"/>
    <property type="project" value="TreeGrafter"/>
</dbReference>
<dbReference type="HAMAP" id="MF_01405">
    <property type="entry name" value="Non_canon_purine_NTPase"/>
    <property type="match status" value="1"/>
</dbReference>
<feature type="binding site" evidence="10">
    <location>
        <position position="71"/>
    </location>
    <ligand>
        <name>substrate</name>
    </ligand>
</feature>
<dbReference type="GO" id="GO:0000166">
    <property type="term" value="F:nucleotide binding"/>
    <property type="evidence" value="ECO:0007669"/>
    <property type="project" value="UniProtKB-KW"/>
</dbReference>
<dbReference type="GO" id="GO:0017111">
    <property type="term" value="F:ribonucleoside triphosphate phosphatase activity"/>
    <property type="evidence" value="ECO:0007669"/>
    <property type="project" value="InterPro"/>
</dbReference>
<keyword evidence="3 10" id="KW-0479">Metal-binding</keyword>